<protein>
    <submittedName>
        <fullName evidence="3">Uncharacterized protein</fullName>
    </submittedName>
</protein>
<evidence type="ECO:0000313" key="4">
    <source>
        <dbReference type="Proteomes" id="UP001595536"/>
    </source>
</evidence>
<evidence type="ECO:0000313" key="3">
    <source>
        <dbReference type="EMBL" id="MFC3266662.1"/>
    </source>
</evidence>
<feature type="region of interest" description="Disordered" evidence="2">
    <location>
        <begin position="105"/>
        <end position="143"/>
    </location>
</feature>
<proteinExistence type="predicted"/>
<keyword evidence="1" id="KW-0175">Coiled coil</keyword>
<name>A0ABV7LFU6_9HYPH</name>
<evidence type="ECO:0000256" key="2">
    <source>
        <dbReference type="SAM" id="MobiDB-lite"/>
    </source>
</evidence>
<sequence length="143" mass="15084">MANIPPASDAGDAATLPALGLRWAALRGMLGSPLIDAEDQRELRRELLQELKTVEQSMSRVAARSGLELSTKIDVLAQALRELSFPDGRNALDLLESIRADVATLVPRNPEKPTHLSRGPILQRPADSNPGVSSGPSASGGAS</sequence>
<dbReference type="Proteomes" id="UP001595536">
    <property type="component" value="Unassembled WGS sequence"/>
</dbReference>
<evidence type="ECO:0000256" key="1">
    <source>
        <dbReference type="SAM" id="Coils"/>
    </source>
</evidence>
<dbReference type="RefSeq" id="WP_376829820.1">
    <property type="nucleotide sequence ID" value="NZ_JBHLWR010000006.1"/>
</dbReference>
<dbReference type="EMBL" id="JBHRUV010000048">
    <property type="protein sequence ID" value="MFC3266662.1"/>
    <property type="molecule type" value="Genomic_DNA"/>
</dbReference>
<keyword evidence="4" id="KW-1185">Reference proteome</keyword>
<accession>A0ABV7LFU6</accession>
<reference evidence="4" key="1">
    <citation type="journal article" date="2019" name="Int. J. Syst. Evol. Microbiol.">
        <title>The Global Catalogue of Microorganisms (GCM) 10K type strain sequencing project: providing services to taxonomists for standard genome sequencing and annotation.</title>
        <authorList>
            <consortium name="The Broad Institute Genomics Platform"/>
            <consortium name="The Broad Institute Genome Sequencing Center for Infectious Disease"/>
            <person name="Wu L."/>
            <person name="Ma J."/>
        </authorList>
    </citation>
    <scope>NUCLEOTIDE SEQUENCE [LARGE SCALE GENOMIC DNA]</scope>
    <source>
        <strain evidence="4">CCM 7941</strain>
    </source>
</reference>
<organism evidence="3 4">
    <name type="scientific">Camelimonas abortus</name>
    <dbReference type="NCBI Taxonomy" id="1017184"/>
    <lineage>
        <taxon>Bacteria</taxon>
        <taxon>Pseudomonadati</taxon>
        <taxon>Pseudomonadota</taxon>
        <taxon>Alphaproteobacteria</taxon>
        <taxon>Hyphomicrobiales</taxon>
        <taxon>Chelatococcaceae</taxon>
        <taxon>Camelimonas</taxon>
    </lineage>
</organism>
<gene>
    <name evidence="3" type="ORF">ACFOEX_09890</name>
</gene>
<feature type="coiled-coil region" evidence="1">
    <location>
        <begin position="37"/>
        <end position="64"/>
    </location>
</feature>
<feature type="compositionally biased region" description="Low complexity" evidence="2">
    <location>
        <begin position="128"/>
        <end position="143"/>
    </location>
</feature>
<comment type="caution">
    <text evidence="3">The sequence shown here is derived from an EMBL/GenBank/DDBJ whole genome shotgun (WGS) entry which is preliminary data.</text>
</comment>